<feature type="compositionally biased region" description="Basic and acidic residues" evidence="10">
    <location>
        <begin position="65"/>
        <end position="80"/>
    </location>
</feature>
<keyword evidence="6 9" id="KW-0804">Transcription</keyword>
<comment type="subcellular location">
    <subcellularLocation>
        <location evidence="1 9">Nucleus</location>
    </subcellularLocation>
</comment>
<dbReference type="GO" id="GO:0003712">
    <property type="term" value="F:transcription coregulator activity"/>
    <property type="evidence" value="ECO:0007669"/>
    <property type="project" value="InterPro"/>
</dbReference>
<dbReference type="OrthoDB" id="2160599at2759"/>
<comment type="subunit">
    <text evidence="9">Component of the Mediator complex.</text>
</comment>
<evidence type="ECO:0000256" key="5">
    <source>
        <dbReference type="ARBA" id="ARBA00023159"/>
    </source>
</evidence>
<feature type="region of interest" description="Disordered" evidence="10">
    <location>
        <begin position="236"/>
        <end position="333"/>
    </location>
</feature>
<evidence type="ECO:0000256" key="3">
    <source>
        <dbReference type="ARBA" id="ARBA00019615"/>
    </source>
</evidence>
<evidence type="ECO:0000256" key="10">
    <source>
        <dbReference type="SAM" id="MobiDB-lite"/>
    </source>
</evidence>
<evidence type="ECO:0000256" key="8">
    <source>
        <dbReference type="ARBA" id="ARBA00032018"/>
    </source>
</evidence>
<evidence type="ECO:0000256" key="6">
    <source>
        <dbReference type="ARBA" id="ARBA00023163"/>
    </source>
</evidence>
<dbReference type="AlphaFoldDB" id="A0A9N9PZD6"/>
<comment type="function">
    <text evidence="9">Component of the Mediator complex, a coactivator involved in the regulated transcription of nearly all RNA polymerase II-dependent genes. Mediator functions as a bridge to convey information from gene-specific regulatory proteins to the basal RNA polymerase II transcription machinery. Mediator is recruited to promoters by direct interactions with regulatory proteins and serves as a scaffold for the assembly of a functional preinitiation complex with RNA polymerase II and the general transcription factors.</text>
</comment>
<evidence type="ECO:0000313" key="11">
    <source>
        <dbReference type="EMBL" id="CAG8973770.1"/>
    </source>
</evidence>
<keyword evidence="12" id="KW-1185">Reference proteome</keyword>
<name>A0A9N9PZD6_9HELO</name>
<feature type="compositionally biased region" description="Polar residues" evidence="10">
    <location>
        <begin position="236"/>
        <end position="250"/>
    </location>
</feature>
<evidence type="ECO:0000256" key="1">
    <source>
        <dbReference type="ARBA" id="ARBA00004123"/>
    </source>
</evidence>
<evidence type="ECO:0000256" key="9">
    <source>
        <dbReference type="RuleBase" id="RU364151"/>
    </source>
</evidence>
<reference evidence="11" key="1">
    <citation type="submission" date="2021-07" db="EMBL/GenBank/DDBJ databases">
        <authorList>
            <person name="Durling M."/>
        </authorList>
    </citation>
    <scope>NUCLEOTIDE SEQUENCE</scope>
</reference>
<dbReference type="GO" id="GO:0016592">
    <property type="term" value="C:mediator complex"/>
    <property type="evidence" value="ECO:0007669"/>
    <property type="project" value="InterPro"/>
</dbReference>
<evidence type="ECO:0000313" key="12">
    <source>
        <dbReference type="Proteomes" id="UP000701801"/>
    </source>
</evidence>
<feature type="region of interest" description="Disordered" evidence="10">
    <location>
        <begin position="1"/>
        <end position="80"/>
    </location>
</feature>
<feature type="compositionally biased region" description="Polar residues" evidence="10">
    <location>
        <begin position="25"/>
        <end position="37"/>
    </location>
</feature>
<keyword evidence="5 9" id="KW-0010">Activator</keyword>
<accession>A0A9N9PZD6</accession>
<feature type="compositionally biased region" description="Polar residues" evidence="10">
    <location>
        <begin position="316"/>
        <end position="326"/>
    </location>
</feature>
<keyword evidence="4 9" id="KW-0805">Transcription regulation</keyword>
<organism evidence="11 12">
    <name type="scientific">Hymenoscyphus albidus</name>
    <dbReference type="NCBI Taxonomy" id="595503"/>
    <lineage>
        <taxon>Eukaryota</taxon>
        <taxon>Fungi</taxon>
        <taxon>Dikarya</taxon>
        <taxon>Ascomycota</taxon>
        <taxon>Pezizomycotina</taxon>
        <taxon>Leotiomycetes</taxon>
        <taxon>Helotiales</taxon>
        <taxon>Helotiaceae</taxon>
        <taxon>Hymenoscyphus</taxon>
    </lineage>
</organism>
<dbReference type="EMBL" id="CAJVRM010000080">
    <property type="protein sequence ID" value="CAG8973770.1"/>
    <property type="molecule type" value="Genomic_DNA"/>
</dbReference>
<proteinExistence type="inferred from homology"/>
<gene>
    <name evidence="9" type="primary">MED19</name>
    <name evidence="11" type="ORF">HYALB_00006315</name>
</gene>
<dbReference type="Proteomes" id="UP000701801">
    <property type="component" value="Unassembled WGS sequence"/>
</dbReference>
<evidence type="ECO:0000256" key="7">
    <source>
        <dbReference type="ARBA" id="ARBA00023242"/>
    </source>
</evidence>
<dbReference type="InterPro" id="IPR013942">
    <property type="entry name" value="Mediator_Med19_fun"/>
</dbReference>
<protein>
    <recommendedName>
        <fullName evidence="3 9">Mediator of RNA polymerase II transcription subunit 19</fullName>
    </recommendedName>
    <alternativeName>
        <fullName evidence="8 9">Mediator complex subunit 19</fullName>
    </alternativeName>
</protein>
<dbReference type="Pfam" id="PF08633">
    <property type="entry name" value="Rox3"/>
    <property type="match status" value="1"/>
</dbReference>
<comment type="similarity">
    <text evidence="2 9">Belongs to the Mediator complex subunit 19 family.</text>
</comment>
<comment type="caution">
    <text evidence="11">The sequence shown here is derived from an EMBL/GenBank/DDBJ whole genome shotgun (WGS) entry which is preliminary data.</text>
</comment>
<dbReference type="GO" id="GO:0006357">
    <property type="term" value="P:regulation of transcription by RNA polymerase II"/>
    <property type="evidence" value="ECO:0007669"/>
    <property type="project" value="InterPro"/>
</dbReference>
<keyword evidence="7 9" id="KW-0539">Nucleus</keyword>
<sequence>MPSDHPHTPESPSQLNSGAGDRQTKTSTSPHFTNSLPTPAHSIIGADMMAEGFAQDDSSNKRKRAAEDNGDRGQKKVHIEDTSKLRIEDLHLDVGEKYLLCRTPHPRQKPQLTQDLFTLYSLNDVAKEVARTKPDGTKNGLRKSYKNHLKAISGAFDAVKKEEDAPDTLFALLTQPDDVWEANNVFGQEIGKGLGETVLAGMGQALKMAKGKIPKRDWNEAVLGPLPLQTAEAANTMQNGSRTPVPQNAVTARPGMKGEIPRPKRNIKKRSYGDSSFEGYGEGFVDDDAQETGYSTGEGDDRGNRKRPKKTAPSHGYQSSMRQTSYDPRMVGV</sequence>
<evidence type="ECO:0000256" key="4">
    <source>
        <dbReference type="ARBA" id="ARBA00023015"/>
    </source>
</evidence>
<evidence type="ECO:0000256" key="2">
    <source>
        <dbReference type="ARBA" id="ARBA00009259"/>
    </source>
</evidence>